<reference evidence="1 2" key="1">
    <citation type="submission" date="2020-08" db="EMBL/GenBank/DDBJ databases">
        <title>Sequencing the genomes of 1000 actinobacteria strains.</title>
        <authorList>
            <person name="Klenk H.-P."/>
        </authorList>
    </citation>
    <scope>NUCLEOTIDE SEQUENCE [LARGE SCALE GENOMIC DNA]</scope>
    <source>
        <strain evidence="1 2">DSM 45518</strain>
    </source>
</reference>
<evidence type="ECO:0000313" key="2">
    <source>
        <dbReference type="Proteomes" id="UP000542742"/>
    </source>
</evidence>
<protein>
    <submittedName>
        <fullName evidence="1">Uncharacterized protein</fullName>
    </submittedName>
</protein>
<keyword evidence="2" id="KW-1185">Reference proteome</keyword>
<name>A0A7W7CVG6_9ACTN</name>
<dbReference type="Proteomes" id="UP000542742">
    <property type="component" value="Unassembled WGS sequence"/>
</dbReference>
<gene>
    <name evidence="1" type="ORF">BKA14_005560</name>
</gene>
<organism evidence="1 2">
    <name type="scientific">Paractinoplanes abujensis</name>
    <dbReference type="NCBI Taxonomy" id="882441"/>
    <lineage>
        <taxon>Bacteria</taxon>
        <taxon>Bacillati</taxon>
        <taxon>Actinomycetota</taxon>
        <taxon>Actinomycetes</taxon>
        <taxon>Micromonosporales</taxon>
        <taxon>Micromonosporaceae</taxon>
        <taxon>Paractinoplanes</taxon>
    </lineage>
</organism>
<comment type="caution">
    <text evidence="1">The sequence shown here is derived from an EMBL/GenBank/DDBJ whole genome shotgun (WGS) entry which is preliminary data.</text>
</comment>
<dbReference type="EMBL" id="JACHMF010000001">
    <property type="protein sequence ID" value="MBB4695412.1"/>
    <property type="molecule type" value="Genomic_DNA"/>
</dbReference>
<evidence type="ECO:0000313" key="1">
    <source>
        <dbReference type="EMBL" id="MBB4695412.1"/>
    </source>
</evidence>
<proteinExistence type="predicted"/>
<accession>A0A7W7CVG6</accession>
<sequence length="87" mass="9513">MAVVGRWWNGVWGRIGRRDVWLSVSFRVTARQGGSEGGRVLSWDFATEDAARAMVDRLRAAEGPGEWRELTLGRAASAPADEAPKDG</sequence>
<dbReference type="AlphaFoldDB" id="A0A7W7CVG6"/>